<feature type="region of interest" description="Disordered" evidence="2">
    <location>
        <begin position="476"/>
        <end position="529"/>
    </location>
</feature>
<evidence type="ECO:0000313" key="4">
    <source>
        <dbReference type="Proteomes" id="UP000031737"/>
    </source>
</evidence>
<dbReference type="AlphaFoldDB" id="A0A061J4Q3"/>
<feature type="coiled-coil region" evidence="1">
    <location>
        <begin position="10"/>
        <end position="58"/>
    </location>
</feature>
<comment type="caution">
    <text evidence="3">The sequence shown here is derived from an EMBL/GenBank/DDBJ whole genome shotgun (WGS) entry which is preliminary data.</text>
</comment>
<feature type="compositionally biased region" description="Polar residues" evidence="2">
    <location>
        <begin position="479"/>
        <end position="495"/>
    </location>
</feature>
<feature type="region of interest" description="Disordered" evidence="2">
    <location>
        <begin position="298"/>
        <end position="322"/>
    </location>
</feature>
<evidence type="ECO:0000256" key="1">
    <source>
        <dbReference type="SAM" id="Coils"/>
    </source>
</evidence>
<evidence type="ECO:0000256" key="2">
    <source>
        <dbReference type="SAM" id="MobiDB-lite"/>
    </source>
</evidence>
<feature type="coiled-coil region" evidence="1">
    <location>
        <begin position="98"/>
        <end position="149"/>
    </location>
</feature>
<accession>A0A061J4Q3</accession>
<dbReference type="Proteomes" id="UP000031737">
    <property type="component" value="Unassembled WGS sequence"/>
</dbReference>
<protein>
    <submittedName>
        <fullName evidence="3">Uncharacterized protein</fullName>
    </submittedName>
</protein>
<keyword evidence="4" id="KW-1185">Reference proteome</keyword>
<feature type="coiled-coil region" evidence="1">
    <location>
        <begin position="175"/>
        <end position="255"/>
    </location>
</feature>
<gene>
    <name evidence="3" type="ORF">TRSC58_02966</name>
</gene>
<dbReference type="VEuPathDB" id="TriTrypDB:TRSC58_02966"/>
<proteinExistence type="predicted"/>
<keyword evidence="1" id="KW-0175">Coiled coil</keyword>
<dbReference type="OrthoDB" id="250012at2759"/>
<name>A0A061J4Q3_TRYRA</name>
<dbReference type="EMBL" id="AUPL01002966">
    <property type="protein sequence ID" value="ESL09315.1"/>
    <property type="molecule type" value="Genomic_DNA"/>
</dbReference>
<organism evidence="3 4">
    <name type="scientific">Trypanosoma rangeli SC58</name>
    <dbReference type="NCBI Taxonomy" id="429131"/>
    <lineage>
        <taxon>Eukaryota</taxon>
        <taxon>Discoba</taxon>
        <taxon>Euglenozoa</taxon>
        <taxon>Kinetoplastea</taxon>
        <taxon>Metakinetoplastina</taxon>
        <taxon>Trypanosomatida</taxon>
        <taxon>Trypanosomatidae</taxon>
        <taxon>Trypanosoma</taxon>
        <taxon>Herpetosoma</taxon>
    </lineage>
</organism>
<feature type="region of interest" description="Disordered" evidence="2">
    <location>
        <begin position="548"/>
        <end position="578"/>
    </location>
</feature>
<evidence type="ECO:0000313" key="3">
    <source>
        <dbReference type="EMBL" id="ESL09315.1"/>
    </source>
</evidence>
<reference evidence="3 4" key="1">
    <citation type="submission" date="2013-07" db="EMBL/GenBank/DDBJ databases">
        <authorList>
            <person name="Stoco P.H."/>
            <person name="Wagner G."/>
            <person name="Gerber A."/>
            <person name="Zaha A."/>
            <person name="Thompson C."/>
            <person name="Bartholomeu D.C."/>
            <person name="Luckemeyer D.D."/>
            <person name="Bahia D."/>
            <person name="Loreto E."/>
            <person name="Prestes E.B."/>
            <person name="Lima F.M."/>
            <person name="Rodrigues-Luiz G."/>
            <person name="Vallejo G.A."/>
            <person name="Filho J.F."/>
            <person name="Monteiro K.M."/>
            <person name="Tyler K.M."/>
            <person name="de Almeida L.G."/>
            <person name="Ortiz M.F."/>
            <person name="Siervo M.A."/>
            <person name="de Moraes M.H."/>
            <person name="Cunha O.L."/>
            <person name="Mendonca-Neto R."/>
            <person name="Silva R."/>
            <person name="Teixeira S.M."/>
            <person name="Murta S.M."/>
            <person name="Sincero T.C."/>
            <person name="Mendes T.A."/>
            <person name="Urmenyi T.P."/>
            <person name="Silva V.G."/>
            <person name="da Rocha W.D."/>
            <person name="Andersson B."/>
            <person name="Romanha A.J."/>
            <person name="Steindel M."/>
            <person name="de Vasconcelos A.T."/>
            <person name="Grisard E.C."/>
        </authorList>
    </citation>
    <scope>NUCLEOTIDE SEQUENCE [LARGE SCALE GENOMIC DNA]</scope>
    <source>
        <strain evidence="3 4">SC58</strain>
    </source>
</reference>
<sequence>MESAPSSLSYLRAVQQLQKKTEELERVHEETRRLERENAALVEEKAALVREVAQLGAQNRDWRAEFGLLEEQVRQQQRHLQEHIEREAKRLQASNAKSRESDAEVAALRQQLEASEAAREEGAVAVEQCRCLSREVAALKRELKASKARASRYHSTHARNAAESATMDAIENKALEGVRSEIASFAAENERLMNELEAERKARVVAEEGVVNLQQLLQRQREVNERQQQLSRAELEALNVQNDALLNDVRRLMEEEAAGGNDVTAASFAAAHPRRVSTVDRGTVTTEVMYKPLLSPSVQRMREPSPASACPADVSGAPSTTPLQKPIKELLQKVRELESTTAEQALLLREKEANERLLEERAALHAEERRHLRLLLDKATAPERSSAHHDSSHLVRAEADTELSAVLEAIIDLLRLFVHCTARLRARLFLHTANTDSVVLPIVPCRDHNSPHLNAIFSHLGGLRHIAAVIDETGEAALSQKQQQPELSQRDSTAPTAPRLPHTSVDTSPECHPSTSEAPAPAPHSATGSAHILSTKTDITSWLTARQESLQRQLQQSKGTNHYAHSTPPHSYHSYQSGETLEEAAKEFARPTYRTNHR</sequence>
<feature type="compositionally biased region" description="Low complexity" evidence="2">
    <location>
        <begin position="548"/>
        <end position="557"/>
    </location>
</feature>